<evidence type="ECO:0000256" key="1">
    <source>
        <dbReference type="SAM" id="MobiDB-lite"/>
    </source>
</evidence>
<reference evidence="2" key="2">
    <citation type="submission" date="2020-02" db="EMBL/GenBank/DDBJ databases">
        <authorList>
            <person name="Gilchrist C.L.M."/>
            <person name="Chooi Y.-H."/>
        </authorList>
    </citation>
    <scope>NUCLEOTIDE SEQUENCE</scope>
    <source>
        <strain evidence="2">MST-FP2251</strain>
    </source>
</reference>
<dbReference type="AlphaFoldDB" id="A0AAD4CV22"/>
<keyword evidence="3" id="KW-1185">Reference proteome</keyword>
<name>A0AAD4CV22_ASPNN</name>
<feature type="compositionally biased region" description="Acidic residues" evidence="1">
    <location>
        <begin position="353"/>
        <end position="364"/>
    </location>
</feature>
<feature type="region of interest" description="Disordered" evidence="1">
    <location>
        <begin position="245"/>
        <end position="267"/>
    </location>
</feature>
<reference evidence="2" key="1">
    <citation type="journal article" date="2019" name="Beilstein J. Org. Chem.">
        <title>Nanangenines: drimane sesquiterpenoids as the dominant metabolite cohort of a novel Australian fungus, Aspergillus nanangensis.</title>
        <authorList>
            <person name="Lacey H.J."/>
            <person name="Gilchrist C.L.M."/>
            <person name="Crombie A."/>
            <person name="Kalaitzis J.A."/>
            <person name="Vuong D."/>
            <person name="Rutledge P.J."/>
            <person name="Turner P."/>
            <person name="Pitt J.I."/>
            <person name="Lacey E."/>
            <person name="Chooi Y.H."/>
            <person name="Piggott A.M."/>
        </authorList>
    </citation>
    <scope>NUCLEOTIDE SEQUENCE</scope>
    <source>
        <strain evidence="2">MST-FP2251</strain>
    </source>
</reference>
<dbReference type="Proteomes" id="UP001194746">
    <property type="component" value="Unassembled WGS sequence"/>
</dbReference>
<evidence type="ECO:0000313" key="3">
    <source>
        <dbReference type="Proteomes" id="UP001194746"/>
    </source>
</evidence>
<dbReference type="EMBL" id="VCAU01000013">
    <property type="protein sequence ID" value="KAF9892232.1"/>
    <property type="molecule type" value="Genomic_DNA"/>
</dbReference>
<organism evidence="2 3">
    <name type="scientific">Aspergillus nanangensis</name>
    <dbReference type="NCBI Taxonomy" id="2582783"/>
    <lineage>
        <taxon>Eukaryota</taxon>
        <taxon>Fungi</taxon>
        <taxon>Dikarya</taxon>
        <taxon>Ascomycota</taxon>
        <taxon>Pezizomycotina</taxon>
        <taxon>Eurotiomycetes</taxon>
        <taxon>Eurotiomycetidae</taxon>
        <taxon>Eurotiales</taxon>
        <taxon>Aspergillaceae</taxon>
        <taxon>Aspergillus</taxon>
        <taxon>Aspergillus subgen. Circumdati</taxon>
    </lineage>
</organism>
<evidence type="ECO:0000313" key="2">
    <source>
        <dbReference type="EMBL" id="KAF9892232.1"/>
    </source>
</evidence>
<sequence>MEIEVHGLKAKFLFNQHEENLIPAFYLRKAARSLQRTAWIFRGIKDPRHANLDRWSKVDIRFRGVFKTLQKTPKFNKGLYEGDLETDLEGFGDAARAQGKVVYALLEDISQALDIRREANDERYYFHLRPRLFNMQLEYWTGHYERHKDTPYTAGVVCLEFKPGQHLMRAIVPISTTTDHSSSLESSLAGKFKLLLSQFLLNIHRLHPPGDKFPDQEVFLIGLHGSRLHVFRGIFPGHKTSRLWSGRHNPASSEESDASSVKEPAKPADQDRFYTKHNIERFLQHVEWQRLSTCDNEPGERVFRVLGSQEYDLWCPEGFGGALRILVALVMYLMSGRARCGILQDVFEKFPYDEEDEPESEEEEKDGKAKLAREEEEVVEQERMLEEEARLKREEDRERCWAREAMRGSAGDRIGGFRNFRKPWWDWVWEDKNDEGQAKDDADGILKGGP</sequence>
<protein>
    <submittedName>
        <fullName evidence="2">Uncharacterized protein</fullName>
    </submittedName>
</protein>
<gene>
    <name evidence="2" type="ORF">FE257_002009</name>
</gene>
<accession>A0AAD4CV22</accession>
<proteinExistence type="predicted"/>
<comment type="caution">
    <text evidence="2">The sequence shown here is derived from an EMBL/GenBank/DDBJ whole genome shotgun (WGS) entry which is preliminary data.</text>
</comment>
<feature type="region of interest" description="Disordered" evidence="1">
    <location>
        <begin position="353"/>
        <end position="377"/>
    </location>
</feature>